<evidence type="ECO:0000256" key="1">
    <source>
        <dbReference type="PROSITE-ProRule" id="PRU01005"/>
    </source>
</evidence>
<dbReference type="Pfam" id="PF02014">
    <property type="entry name" value="Reeler"/>
    <property type="match status" value="1"/>
</dbReference>
<feature type="compositionally biased region" description="Polar residues" evidence="2">
    <location>
        <begin position="225"/>
        <end position="239"/>
    </location>
</feature>
<evidence type="ECO:0000256" key="3">
    <source>
        <dbReference type="SAM" id="SignalP"/>
    </source>
</evidence>
<keyword evidence="7" id="KW-1185">Reference proteome</keyword>
<accession>A0AAV5UXV2</accession>
<protein>
    <recommendedName>
        <fullName evidence="8">ShKT domain-containing protein</fullName>
    </recommendedName>
</protein>
<dbReference type="PANTHER" id="PTHR45828">
    <property type="entry name" value="CYTOCHROME B561/FERRIC REDUCTASE TRANSMEMBRANE"/>
    <property type="match status" value="1"/>
</dbReference>
<evidence type="ECO:0000313" key="6">
    <source>
        <dbReference type="EMBL" id="GMT12121.1"/>
    </source>
</evidence>
<dbReference type="EMBL" id="BTSY01000001">
    <property type="protein sequence ID" value="GMT12121.1"/>
    <property type="molecule type" value="Genomic_DNA"/>
</dbReference>
<dbReference type="AlphaFoldDB" id="A0AAV5UXV2"/>
<comment type="caution">
    <text evidence="6">The sequence shown here is derived from an EMBL/GenBank/DDBJ whole genome shotgun (WGS) entry which is preliminary data.</text>
</comment>
<evidence type="ECO:0000256" key="2">
    <source>
        <dbReference type="SAM" id="MobiDB-lite"/>
    </source>
</evidence>
<dbReference type="CDD" id="cd08544">
    <property type="entry name" value="Reeler"/>
    <property type="match status" value="1"/>
</dbReference>
<sequence>SIIFQMGLVTLLFLLPVAAAWPDGAPCVPTTFESMNPLEAVEHQGGLMLSEPPYEIETEQTCYWRGQPIAFTLQGKNESVWFKGFAIQPLEYNNGQNGRRVGRLLRLDDNGSWQYQCFRFKDQATHSHNQRKKHMKIWWRNDDDESRTVQFVATVVHSQKRFWVKSVLSKPIPPCRQQRDFGPYTPPMPSPPPAVKSFKMEADREFGNFFINEAIPGDKGDGFPTTVNNNPSPSFAANFQQQAEQERQREIERARSEQRRREMERDRLQRERERAAAEQEREDRERQRAEANEARHRAESERRARIQADRARVEQEQRERAEQQRAQQLQLQQQRQLQQQQQPVRQRNQGSFRQTQTTFAAQQATLAPRQPFISTNNGVCADIDPPSRCIPWAQYCQASTYMHQYCRRTCHFC</sequence>
<keyword evidence="3" id="KW-0732">Signal</keyword>
<dbReference type="PROSITE" id="PS51019">
    <property type="entry name" value="REELIN"/>
    <property type="match status" value="1"/>
</dbReference>
<dbReference type="InterPro" id="IPR042307">
    <property type="entry name" value="Reeler_sf"/>
</dbReference>
<dbReference type="InterPro" id="IPR051237">
    <property type="entry name" value="Ferric-chelate_Red/DefProt"/>
</dbReference>
<dbReference type="InterPro" id="IPR002861">
    <property type="entry name" value="Reeler_dom"/>
</dbReference>
<feature type="domain" description="Reelin" evidence="4">
    <location>
        <begin position="15"/>
        <end position="187"/>
    </location>
</feature>
<proteinExistence type="predicted"/>
<comment type="caution">
    <text evidence="1">Lacks conserved residue(s) required for the propagation of feature annotation.</text>
</comment>
<evidence type="ECO:0008006" key="8">
    <source>
        <dbReference type="Google" id="ProtNLM"/>
    </source>
</evidence>
<gene>
    <name evidence="6" type="ORF">PFISCL1PPCAC_3418</name>
</gene>
<evidence type="ECO:0000259" key="5">
    <source>
        <dbReference type="PROSITE" id="PS51670"/>
    </source>
</evidence>
<dbReference type="Gene3D" id="1.10.10.1870">
    <property type="entry name" value="ShTK domain-like"/>
    <property type="match status" value="1"/>
</dbReference>
<dbReference type="GO" id="GO:0016020">
    <property type="term" value="C:membrane"/>
    <property type="evidence" value="ECO:0007669"/>
    <property type="project" value="TreeGrafter"/>
</dbReference>
<dbReference type="Gene3D" id="2.60.40.4060">
    <property type="entry name" value="Reeler domain"/>
    <property type="match status" value="1"/>
</dbReference>
<evidence type="ECO:0000259" key="4">
    <source>
        <dbReference type="PROSITE" id="PS51019"/>
    </source>
</evidence>
<feature type="region of interest" description="Disordered" evidence="2">
    <location>
        <begin position="212"/>
        <end position="327"/>
    </location>
</feature>
<feature type="non-terminal residue" evidence="6">
    <location>
        <position position="1"/>
    </location>
</feature>
<feature type="chain" id="PRO_5043495794" description="ShKT domain-containing protein" evidence="3">
    <location>
        <begin position="21"/>
        <end position="413"/>
    </location>
</feature>
<dbReference type="InterPro" id="IPR003582">
    <property type="entry name" value="ShKT_dom"/>
</dbReference>
<dbReference type="PANTHER" id="PTHR45828:SF42">
    <property type="entry name" value="DEFENSE PROTEIN L(2)34FC"/>
    <property type="match status" value="1"/>
</dbReference>
<organism evidence="6 7">
    <name type="scientific">Pristionchus fissidentatus</name>
    <dbReference type="NCBI Taxonomy" id="1538716"/>
    <lineage>
        <taxon>Eukaryota</taxon>
        <taxon>Metazoa</taxon>
        <taxon>Ecdysozoa</taxon>
        <taxon>Nematoda</taxon>
        <taxon>Chromadorea</taxon>
        <taxon>Rhabditida</taxon>
        <taxon>Rhabditina</taxon>
        <taxon>Diplogasteromorpha</taxon>
        <taxon>Diplogasteroidea</taxon>
        <taxon>Neodiplogasteridae</taxon>
        <taxon>Pristionchus</taxon>
    </lineage>
</organism>
<feature type="compositionally biased region" description="Basic and acidic residues" evidence="2">
    <location>
        <begin position="244"/>
        <end position="323"/>
    </location>
</feature>
<reference evidence="6" key="1">
    <citation type="submission" date="2023-10" db="EMBL/GenBank/DDBJ databases">
        <title>Genome assembly of Pristionchus species.</title>
        <authorList>
            <person name="Yoshida K."/>
            <person name="Sommer R.J."/>
        </authorList>
    </citation>
    <scope>NUCLEOTIDE SEQUENCE</scope>
    <source>
        <strain evidence="6">RS5133</strain>
    </source>
</reference>
<evidence type="ECO:0000313" key="7">
    <source>
        <dbReference type="Proteomes" id="UP001432322"/>
    </source>
</evidence>
<dbReference type="Proteomes" id="UP001432322">
    <property type="component" value="Unassembled WGS sequence"/>
</dbReference>
<feature type="signal peptide" evidence="3">
    <location>
        <begin position="1"/>
        <end position="20"/>
    </location>
</feature>
<dbReference type="PROSITE" id="PS51670">
    <property type="entry name" value="SHKT"/>
    <property type="match status" value="1"/>
</dbReference>
<dbReference type="Pfam" id="PF01549">
    <property type="entry name" value="ShK"/>
    <property type="match status" value="1"/>
</dbReference>
<feature type="domain" description="ShKT" evidence="5">
    <location>
        <begin position="380"/>
        <end position="413"/>
    </location>
</feature>
<name>A0AAV5UXV2_9BILA</name>